<dbReference type="PANTHER" id="PTHR43065:SF46">
    <property type="entry name" value="C4-DICARBOXYLATE TRANSPORT SENSOR PROTEIN DCTB"/>
    <property type="match status" value="1"/>
</dbReference>
<keyword evidence="7" id="KW-0067">ATP-binding</keyword>
<evidence type="ECO:0000256" key="6">
    <source>
        <dbReference type="ARBA" id="ARBA00022777"/>
    </source>
</evidence>
<dbReference type="PANTHER" id="PTHR43065">
    <property type="entry name" value="SENSOR HISTIDINE KINASE"/>
    <property type="match status" value="1"/>
</dbReference>
<dbReference type="InterPro" id="IPR003661">
    <property type="entry name" value="HisK_dim/P_dom"/>
</dbReference>
<dbReference type="PRINTS" id="PR00344">
    <property type="entry name" value="BCTRLSENSOR"/>
</dbReference>
<keyword evidence="5" id="KW-0547">Nucleotide-binding</keyword>
<dbReference type="PROSITE" id="PS50109">
    <property type="entry name" value="HIS_KIN"/>
    <property type="match status" value="1"/>
</dbReference>
<protein>
    <recommendedName>
        <fullName evidence="2">histidine kinase</fullName>
        <ecNumber evidence="2">2.7.13.3</ecNumber>
    </recommendedName>
</protein>
<evidence type="ECO:0000313" key="10">
    <source>
        <dbReference type="EMBL" id="SEK28710.1"/>
    </source>
</evidence>
<dbReference type="InterPro" id="IPR005467">
    <property type="entry name" value="His_kinase_dom"/>
</dbReference>
<dbReference type="SMART" id="SM00388">
    <property type="entry name" value="HisKA"/>
    <property type="match status" value="1"/>
</dbReference>
<keyword evidence="4" id="KW-0808">Transferase</keyword>
<evidence type="ECO:0000259" key="9">
    <source>
        <dbReference type="PROSITE" id="PS50109"/>
    </source>
</evidence>
<dbReference type="EC" id="2.7.13.3" evidence="2"/>
<comment type="catalytic activity">
    <reaction evidence="1">
        <text>ATP + protein L-histidine = ADP + protein N-phospho-L-histidine.</text>
        <dbReference type="EC" id="2.7.13.3"/>
    </reaction>
</comment>
<evidence type="ECO:0000256" key="7">
    <source>
        <dbReference type="ARBA" id="ARBA00022840"/>
    </source>
</evidence>
<keyword evidence="11" id="KW-1185">Reference proteome</keyword>
<dbReference type="GO" id="GO:0000155">
    <property type="term" value="F:phosphorelay sensor kinase activity"/>
    <property type="evidence" value="ECO:0007669"/>
    <property type="project" value="InterPro"/>
</dbReference>
<dbReference type="InterPro" id="IPR003018">
    <property type="entry name" value="GAF"/>
</dbReference>
<keyword evidence="8" id="KW-0902">Two-component regulatory system</keyword>
<dbReference type="InterPro" id="IPR036890">
    <property type="entry name" value="HATPase_C_sf"/>
</dbReference>
<keyword evidence="6 10" id="KW-0418">Kinase</keyword>
<dbReference type="Proteomes" id="UP000199283">
    <property type="component" value="Unassembled WGS sequence"/>
</dbReference>
<organism evidence="10 11">
    <name type="scientific">Jannaschia helgolandensis</name>
    <dbReference type="NCBI Taxonomy" id="188906"/>
    <lineage>
        <taxon>Bacteria</taxon>
        <taxon>Pseudomonadati</taxon>
        <taxon>Pseudomonadota</taxon>
        <taxon>Alphaproteobacteria</taxon>
        <taxon>Rhodobacterales</taxon>
        <taxon>Roseobacteraceae</taxon>
        <taxon>Jannaschia</taxon>
    </lineage>
</organism>
<dbReference type="STRING" id="188906.SAMN04488526_0201"/>
<keyword evidence="3" id="KW-0597">Phosphoprotein</keyword>
<name>A0A1H7FWZ4_9RHOB</name>
<dbReference type="InterPro" id="IPR004358">
    <property type="entry name" value="Sig_transdc_His_kin-like_C"/>
</dbReference>
<dbReference type="SMART" id="SM00387">
    <property type="entry name" value="HATPase_c"/>
    <property type="match status" value="1"/>
</dbReference>
<dbReference type="SUPFAM" id="SSF55781">
    <property type="entry name" value="GAF domain-like"/>
    <property type="match status" value="1"/>
</dbReference>
<reference evidence="10 11" key="1">
    <citation type="submission" date="2016-10" db="EMBL/GenBank/DDBJ databases">
        <authorList>
            <person name="de Groot N.N."/>
        </authorList>
    </citation>
    <scope>NUCLEOTIDE SEQUENCE [LARGE SCALE GENOMIC DNA]</scope>
    <source>
        <strain evidence="10 11">DSM 14858</strain>
    </source>
</reference>
<dbReference type="GO" id="GO:0005524">
    <property type="term" value="F:ATP binding"/>
    <property type="evidence" value="ECO:0007669"/>
    <property type="project" value="UniProtKB-KW"/>
</dbReference>
<dbReference type="SUPFAM" id="SSF47384">
    <property type="entry name" value="Homodimeric domain of signal transducing histidine kinase"/>
    <property type="match status" value="1"/>
</dbReference>
<accession>A0A1H7FWZ4</accession>
<dbReference type="Gene3D" id="3.30.450.40">
    <property type="match status" value="1"/>
</dbReference>
<dbReference type="Pfam" id="PF02518">
    <property type="entry name" value="HATPase_c"/>
    <property type="match status" value="1"/>
</dbReference>
<dbReference type="EMBL" id="FNZQ01000001">
    <property type="protein sequence ID" value="SEK28710.1"/>
    <property type="molecule type" value="Genomic_DNA"/>
</dbReference>
<sequence>MSGTGSVGTLRTLNSFAIDIMSIRNAEDLFWYVARNVVGRLNFVDCVIYEADPATEELVQVAALGDKNPYGRTILNPLRIPFGEGITGRTARTGEAVVIEDLLSNQNYIPDTQPARSEICVPLISDGRVLGVIDSEHPEAGAFGPAELEVLSTIAAMTSAKLDLLAETERSEQRYRDLVQSHAQLSAETETRKALEAQLFEARKLEAIGRLTGGFAHGFNNLLTVIAGNLDLVGEHRVPPEVGVFLGDARAAADRGANLIRDMMAFSQQMRLVPQPTDLNALIAETWDRNQKAFGCDVEMAFEAGTWTVAVDPSATEIALVNLMMNARDAMEDRGTIRIETGNLVCDDVARRTRGLDLAPGRYVRLSVTDEGMGIPPKTLQRIFDPFFTTKVVGQGTGLGLSMVQGFVKQSGGSIIARSGPMGGATFDVYFPAIDPDVNESLT</sequence>
<dbReference type="Gene3D" id="1.10.287.130">
    <property type="match status" value="1"/>
</dbReference>
<dbReference type="SMART" id="SM00065">
    <property type="entry name" value="GAF"/>
    <property type="match status" value="1"/>
</dbReference>
<dbReference type="AlphaFoldDB" id="A0A1H7FWZ4"/>
<dbReference type="SUPFAM" id="SSF55874">
    <property type="entry name" value="ATPase domain of HSP90 chaperone/DNA topoisomerase II/histidine kinase"/>
    <property type="match status" value="1"/>
</dbReference>
<dbReference type="InterPro" id="IPR003594">
    <property type="entry name" value="HATPase_dom"/>
</dbReference>
<gene>
    <name evidence="10" type="ORF">SAMN04488526_0201</name>
</gene>
<evidence type="ECO:0000256" key="8">
    <source>
        <dbReference type="ARBA" id="ARBA00023012"/>
    </source>
</evidence>
<evidence type="ECO:0000313" key="11">
    <source>
        <dbReference type="Proteomes" id="UP000199283"/>
    </source>
</evidence>
<evidence type="ECO:0000256" key="1">
    <source>
        <dbReference type="ARBA" id="ARBA00000085"/>
    </source>
</evidence>
<dbReference type="InterPro" id="IPR036097">
    <property type="entry name" value="HisK_dim/P_sf"/>
</dbReference>
<evidence type="ECO:0000256" key="4">
    <source>
        <dbReference type="ARBA" id="ARBA00022679"/>
    </source>
</evidence>
<dbReference type="InterPro" id="IPR029016">
    <property type="entry name" value="GAF-like_dom_sf"/>
</dbReference>
<proteinExistence type="predicted"/>
<evidence type="ECO:0000256" key="5">
    <source>
        <dbReference type="ARBA" id="ARBA00022741"/>
    </source>
</evidence>
<feature type="domain" description="Histidine kinase" evidence="9">
    <location>
        <begin position="214"/>
        <end position="435"/>
    </location>
</feature>
<evidence type="ECO:0000256" key="3">
    <source>
        <dbReference type="ARBA" id="ARBA00022553"/>
    </source>
</evidence>
<dbReference type="Pfam" id="PF13185">
    <property type="entry name" value="GAF_2"/>
    <property type="match status" value="1"/>
</dbReference>
<dbReference type="Gene3D" id="3.30.565.10">
    <property type="entry name" value="Histidine kinase-like ATPase, C-terminal domain"/>
    <property type="match status" value="1"/>
</dbReference>
<evidence type="ECO:0000256" key="2">
    <source>
        <dbReference type="ARBA" id="ARBA00012438"/>
    </source>
</evidence>